<evidence type="ECO:0000313" key="2">
    <source>
        <dbReference type="EMBL" id="GAX58839.1"/>
    </source>
</evidence>
<organism evidence="2 3">
    <name type="scientific">Streptomyces olivochromogenes</name>
    <dbReference type="NCBI Taxonomy" id="1963"/>
    <lineage>
        <taxon>Bacteria</taxon>
        <taxon>Bacillati</taxon>
        <taxon>Actinomycetota</taxon>
        <taxon>Actinomycetes</taxon>
        <taxon>Kitasatosporales</taxon>
        <taxon>Streptomycetaceae</taxon>
        <taxon>Streptomyces</taxon>
    </lineage>
</organism>
<dbReference type="EMBL" id="BDQI01000067">
    <property type="protein sequence ID" value="GAX58839.1"/>
    <property type="molecule type" value="Genomic_DNA"/>
</dbReference>
<sequence length="335" mass="38299">MARTTPPRPLDVETLFPEVASYRKTVVRLHPRLGDPSARESSLGGPVLWPLSEPWPHCEDDHPRTAFSPPAQGPIPLVPVLQLFAADVPDLAFPSATDLLQVLWCPFDHEDGYVARPEIYWRDGSLSDLQPANRPRPTGADNDYLPDPCVLHPERVTDYPNWDLPDEVADALEVRFEQLEEETGWSYWSHLSVSDGVKVGGYPTWTQEPNWPTCPTCRVRMEHLLTISSNEFDGESWRTWLPIEDTPAMGTIWDLPYEQRTEIQCPPWAHARRHGRHLPVRMHQLLRQALRLPLRLFLTARCFDQRAKLVPARQPSITSGQYCSILSLRFTARVI</sequence>
<name>A0A286PH10_STROL</name>
<dbReference type="Gene3D" id="2.30.320.10">
    <property type="entry name" value="YwqG-like"/>
    <property type="match status" value="1"/>
</dbReference>
<dbReference type="RefSeq" id="WP_067383960.1">
    <property type="nucleotide sequence ID" value="NZ_BDQI01000067.1"/>
</dbReference>
<protein>
    <recommendedName>
        <fullName evidence="4">DUF1963 domain-containing protein</fullName>
    </recommendedName>
</protein>
<gene>
    <name evidence="2" type="ORF">SO3561_10414</name>
</gene>
<keyword evidence="3" id="KW-1185">Reference proteome</keyword>
<dbReference type="SUPFAM" id="SSF103032">
    <property type="entry name" value="Hypothetical protein YwqG"/>
    <property type="match status" value="1"/>
</dbReference>
<feature type="region of interest" description="Disordered" evidence="1">
    <location>
        <begin position="126"/>
        <end position="145"/>
    </location>
</feature>
<evidence type="ECO:0000313" key="3">
    <source>
        <dbReference type="Proteomes" id="UP000217446"/>
    </source>
</evidence>
<reference evidence="3" key="1">
    <citation type="submission" date="2017-05" db="EMBL/GenBank/DDBJ databases">
        <title>Streptomyces olivochromogenes NBRC 3561 whole genome shotgun sequence.</title>
        <authorList>
            <person name="Dohra H."/>
            <person name="Kodani S."/>
        </authorList>
    </citation>
    <scope>NUCLEOTIDE SEQUENCE [LARGE SCALE GENOMIC DNA]</scope>
    <source>
        <strain evidence="3">NBRC 3561</strain>
    </source>
</reference>
<comment type="caution">
    <text evidence="2">The sequence shown here is derived from an EMBL/GenBank/DDBJ whole genome shotgun (WGS) entry which is preliminary data.</text>
</comment>
<dbReference type="AlphaFoldDB" id="A0A286PH10"/>
<dbReference type="STRING" id="1963.AQJ27_46675"/>
<evidence type="ECO:0008006" key="4">
    <source>
        <dbReference type="Google" id="ProtNLM"/>
    </source>
</evidence>
<accession>A0A286PH10</accession>
<dbReference type="InterPro" id="IPR035948">
    <property type="entry name" value="YwqG-like_sf"/>
</dbReference>
<dbReference type="Proteomes" id="UP000217446">
    <property type="component" value="Unassembled WGS sequence"/>
</dbReference>
<proteinExistence type="predicted"/>
<evidence type="ECO:0000256" key="1">
    <source>
        <dbReference type="SAM" id="MobiDB-lite"/>
    </source>
</evidence>